<organism evidence="2">
    <name type="scientific">viral metagenome</name>
    <dbReference type="NCBI Taxonomy" id="1070528"/>
    <lineage>
        <taxon>unclassified sequences</taxon>
        <taxon>metagenomes</taxon>
        <taxon>organismal metagenomes</taxon>
    </lineage>
</organism>
<evidence type="ECO:0000313" key="2">
    <source>
        <dbReference type="EMBL" id="QHT88893.1"/>
    </source>
</evidence>
<protein>
    <submittedName>
        <fullName evidence="2">Uncharacterized protein</fullName>
    </submittedName>
</protein>
<proteinExistence type="predicted"/>
<reference evidence="2" key="1">
    <citation type="journal article" date="2020" name="Nature">
        <title>Giant virus diversity and host interactions through global metagenomics.</title>
        <authorList>
            <person name="Schulz F."/>
            <person name="Roux S."/>
            <person name="Paez-Espino D."/>
            <person name="Jungbluth S."/>
            <person name="Walsh D.A."/>
            <person name="Denef V.J."/>
            <person name="McMahon K.D."/>
            <person name="Konstantinidis K.T."/>
            <person name="Eloe-Fadrosh E.A."/>
            <person name="Kyrpides N.C."/>
            <person name="Woyke T."/>
        </authorList>
    </citation>
    <scope>NUCLEOTIDE SEQUENCE</scope>
    <source>
        <strain evidence="2">GVMAG-M-3300023184-51</strain>
    </source>
</reference>
<feature type="region of interest" description="Disordered" evidence="1">
    <location>
        <begin position="177"/>
        <end position="221"/>
    </location>
</feature>
<dbReference type="EMBL" id="MN740126">
    <property type="protein sequence ID" value="QHT88893.1"/>
    <property type="molecule type" value="Genomic_DNA"/>
</dbReference>
<accession>A0A6C0IA30</accession>
<feature type="compositionally biased region" description="Acidic residues" evidence="1">
    <location>
        <begin position="200"/>
        <end position="221"/>
    </location>
</feature>
<evidence type="ECO:0000256" key="1">
    <source>
        <dbReference type="SAM" id="MobiDB-lite"/>
    </source>
</evidence>
<feature type="compositionally biased region" description="Polar residues" evidence="1">
    <location>
        <begin position="8"/>
        <end position="20"/>
    </location>
</feature>
<dbReference type="AlphaFoldDB" id="A0A6C0IA30"/>
<name>A0A6C0IA30_9ZZZZ</name>
<sequence>MSRHNIFKSGQQQSNNNSRFSFIDEDLKMDQKLKLNGPRETNNLFTQRPTNVITQSKPIEQTKTQNNLNSFPVLGLGKATSSDTKIKEPTPIINNSYSKAIKHENAVVVVEEDKDELIRKSVKPGWISIFKNKSGKTEMVYGPKTDEEKQKDFEKSSMKYQMYLAITRMEERWKREKQHYDDMNGPNAFNERYGYRPTYDSDDDNLDDSSDSEYETDYETE</sequence>
<feature type="region of interest" description="Disordered" evidence="1">
    <location>
        <begin position="1"/>
        <end position="20"/>
    </location>
</feature>